<dbReference type="InterPro" id="IPR016047">
    <property type="entry name" value="M23ase_b-sheet_dom"/>
</dbReference>
<dbReference type="CDD" id="cd12797">
    <property type="entry name" value="M23_peptidase"/>
    <property type="match status" value="1"/>
</dbReference>
<evidence type="ECO:0000313" key="3">
    <source>
        <dbReference type="EMBL" id="SFR37044.1"/>
    </source>
</evidence>
<dbReference type="Proteomes" id="UP000198877">
    <property type="component" value="Unassembled WGS sequence"/>
</dbReference>
<feature type="compositionally biased region" description="Low complexity" evidence="1">
    <location>
        <begin position="142"/>
        <end position="152"/>
    </location>
</feature>
<dbReference type="PANTHER" id="PTHR21666:SF270">
    <property type="entry name" value="MUREIN HYDROLASE ACTIVATOR ENVC"/>
    <property type="match status" value="1"/>
</dbReference>
<dbReference type="AlphaFoldDB" id="A0A1I6G4B5"/>
<accession>A0A1I6G4B5</accession>
<protein>
    <submittedName>
        <fullName evidence="3">Peptidase family M23</fullName>
    </submittedName>
</protein>
<feature type="compositionally biased region" description="Basic residues" evidence="1">
    <location>
        <begin position="163"/>
        <end position="172"/>
    </location>
</feature>
<dbReference type="Gene3D" id="2.70.70.10">
    <property type="entry name" value="Glucose Permease (Domain IIA)"/>
    <property type="match status" value="1"/>
</dbReference>
<dbReference type="SUPFAM" id="SSF51261">
    <property type="entry name" value="Duplicated hybrid motif"/>
    <property type="match status" value="1"/>
</dbReference>
<proteinExistence type="predicted"/>
<name>A0A1I6G4B5_9MICO</name>
<evidence type="ECO:0000259" key="2">
    <source>
        <dbReference type="Pfam" id="PF01551"/>
    </source>
</evidence>
<dbReference type="InterPro" id="IPR050570">
    <property type="entry name" value="Cell_wall_metabolism_enzyme"/>
</dbReference>
<sequence>MYGTLRNHPYYYGVVTPSVPPEGGESHTPPLPEEHIISSRAPETELPSARSAGSPSATPGTAAPRSRRELREQAAAQASAASTSPAVSAPAAAPAEPASPAAAPAAETRSTPASEVRGTFSGSRVADPTAPQTRIPAPPQASEPAARSAAPAQFPPHAVPAGRRPRRNVKRLSRSTGAALAISALVVGTALPAIGMVRASDAQAANNASADIRAQSFTAANGVLPDVQVHGTFTATTPTELSAKQAATAAAARTGVASIAQPGQVIYPMAAGSYTLTDGFGAPRSGRSHMGQDFAAPIGTPIYAAADGCVTLSQESYQGYGVSVELSHAALSGQNAVSTLYAHMDYGTRAVQVGECVTAGQFLGRVGNTGWTVGSCLHFEVHINDSAIDPLAWLQSNVF</sequence>
<organism evidence="3 4">
    <name type="scientific">Microbacterium azadirachtae</name>
    <dbReference type="NCBI Taxonomy" id="582680"/>
    <lineage>
        <taxon>Bacteria</taxon>
        <taxon>Bacillati</taxon>
        <taxon>Actinomycetota</taxon>
        <taxon>Actinomycetes</taxon>
        <taxon>Micrococcales</taxon>
        <taxon>Microbacteriaceae</taxon>
        <taxon>Microbacterium</taxon>
    </lineage>
</organism>
<dbReference type="EMBL" id="FOYR01000001">
    <property type="protein sequence ID" value="SFR37044.1"/>
    <property type="molecule type" value="Genomic_DNA"/>
</dbReference>
<evidence type="ECO:0000313" key="4">
    <source>
        <dbReference type="Proteomes" id="UP000198877"/>
    </source>
</evidence>
<feature type="compositionally biased region" description="Low complexity" evidence="1">
    <location>
        <begin position="74"/>
        <end position="114"/>
    </location>
</feature>
<feature type="domain" description="M23ase beta-sheet core" evidence="2">
    <location>
        <begin position="288"/>
        <end position="390"/>
    </location>
</feature>
<gene>
    <name evidence="3" type="ORF">SAMN04488591_0741</name>
</gene>
<dbReference type="Pfam" id="PF01551">
    <property type="entry name" value="Peptidase_M23"/>
    <property type="match status" value="1"/>
</dbReference>
<reference evidence="4" key="1">
    <citation type="submission" date="2016-10" db="EMBL/GenBank/DDBJ databases">
        <authorList>
            <person name="Varghese N."/>
            <person name="Submissions S."/>
        </authorList>
    </citation>
    <scope>NUCLEOTIDE SEQUENCE [LARGE SCALE GENOMIC DNA]</scope>
    <source>
        <strain evidence="4">CL127</strain>
    </source>
</reference>
<dbReference type="InterPro" id="IPR011055">
    <property type="entry name" value="Dup_hybrid_motif"/>
</dbReference>
<dbReference type="PANTHER" id="PTHR21666">
    <property type="entry name" value="PEPTIDASE-RELATED"/>
    <property type="match status" value="1"/>
</dbReference>
<dbReference type="GO" id="GO:0004222">
    <property type="term" value="F:metalloendopeptidase activity"/>
    <property type="evidence" value="ECO:0007669"/>
    <property type="project" value="TreeGrafter"/>
</dbReference>
<feature type="region of interest" description="Disordered" evidence="1">
    <location>
        <begin position="16"/>
        <end position="172"/>
    </location>
</feature>
<evidence type="ECO:0000256" key="1">
    <source>
        <dbReference type="SAM" id="MobiDB-lite"/>
    </source>
</evidence>